<feature type="domain" description="GAF" evidence="1">
    <location>
        <begin position="21"/>
        <end position="164"/>
    </location>
</feature>
<dbReference type="InterPro" id="IPR029016">
    <property type="entry name" value="GAF-like_dom_sf"/>
</dbReference>
<evidence type="ECO:0000313" key="3">
    <source>
        <dbReference type="Proteomes" id="UP001303946"/>
    </source>
</evidence>
<proteinExistence type="predicted"/>
<dbReference type="Pfam" id="PF01590">
    <property type="entry name" value="GAF"/>
    <property type="match status" value="1"/>
</dbReference>
<accession>A0ABZ0CTW0</accession>
<keyword evidence="3" id="KW-1185">Reference proteome</keyword>
<organism evidence="2 3">
    <name type="scientific">Piscinibacter gummiphilus</name>
    <dbReference type="NCBI Taxonomy" id="946333"/>
    <lineage>
        <taxon>Bacteria</taxon>
        <taxon>Pseudomonadati</taxon>
        <taxon>Pseudomonadota</taxon>
        <taxon>Betaproteobacteria</taxon>
        <taxon>Burkholderiales</taxon>
        <taxon>Sphaerotilaceae</taxon>
        <taxon>Piscinibacter</taxon>
    </lineage>
</organism>
<dbReference type="SUPFAM" id="SSF55781">
    <property type="entry name" value="GAF domain-like"/>
    <property type="match status" value="1"/>
</dbReference>
<dbReference type="InterPro" id="IPR003018">
    <property type="entry name" value="GAF"/>
</dbReference>
<dbReference type="EMBL" id="CP136336">
    <property type="protein sequence ID" value="WOB08410.1"/>
    <property type="molecule type" value="Genomic_DNA"/>
</dbReference>
<evidence type="ECO:0000313" key="2">
    <source>
        <dbReference type="EMBL" id="WOB08410.1"/>
    </source>
</evidence>
<protein>
    <submittedName>
        <fullName evidence="2">GAF domain-containing protein</fullName>
    </submittedName>
</protein>
<gene>
    <name evidence="2" type="ORF">RXV79_26360</name>
</gene>
<reference evidence="2 3" key="1">
    <citation type="submission" date="2023-10" db="EMBL/GenBank/DDBJ databases">
        <title>Bacteria for the degradation of biodegradable plastic PBAT(Polybutylene adipate terephthalate).</title>
        <authorList>
            <person name="Weon H.-Y."/>
            <person name="Yeon J."/>
        </authorList>
    </citation>
    <scope>NUCLEOTIDE SEQUENCE [LARGE SCALE GENOMIC DNA]</scope>
    <source>
        <strain evidence="2 3">SBD 7-3</strain>
    </source>
</reference>
<dbReference type="Proteomes" id="UP001303946">
    <property type="component" value="Chromosome"/>
</dbReference>
<dbReference type="RefSeq" id="WP_316701156.1">
    <property type="nucleotide sequence ID" value="NZ_CP136336.1"/>
</dbReference>
<sequence>MKRFQALLDQLTLGLDNRTYNLEQSSELVCRHVQAELGCSQVSIWLLDERPEGPVMRHQIGYDGPAARVLIATDSICHADILPYVQELTQQGVFASDDAWADERLGALRDSFLKPLDLRSVLYATIGANGATTAILACAERGRTRHWTAGEIRTLKAYADAISLRRARRHRREAEAKSLAQRLLQT</sequence>
<evidence type="ECO:0000259" key="1">
    <source>
        <dbReference type="Pfam" id="PF01590"/>
    </source>
</evidence>
<name>A0ABZ0CTW0_9BURK</name>
<dbReference type="Gene3D" id="3.30.450.40">
    <property type="match status" value="1"/>
</dbReference>